<organism evidence="2 3">
    <name type="scientific">Fulvivirga sedimenti</name>
    <dbReference type="NCBI Taxonomy" id="2879465"/>
    <lineage>
        <taxon>Bacteria</taxon>
        <taxon>Pseudomonadati</taxon>
        <taxon>Bacteroidota</taxon>
        <taxon>Cytophagia</taxon>
        <taxon>Cytophagales</taxon>
        <taxon>Fulvivirgaceae</taxon>
        <taxon>Fulvivirga</taxon>
    </lineage>
</organism>
<dbReference type="Pfam" id="PF13803">
    <property type="entry name" value="DUF4184"/>
    <property type="match status" value="1"/>
</dbReference>
<protein>
    <submittedName>
        <fullName evidence="2">DUF4184 family protein</fullName>
    </submittedName>
</protein>
<comment type="caution">
    <text evidence="2">The sequence shown here is derived from an EMBL/GenBank/DDBJ whole genome shotgun (WGS) entry which is preliminary data.</text>
</comment>
<reference evidence="2" key="1">
    <citation type="submission" date="2021-09" db="EMBL/GenBank/DDBJ databases">
        <title>Fulvivirga sp. isolated from coastal sediment.</title>
        <authorList>
            <person name="Yu H."/>
        </authorList>
    </citation>
    <scope>NUCLEOTIDE SEQUENCE</scope>
    <source>
        <strain evidence="2">1062</strain>
    </source>
</reference>
<dbReference type="Proteomes" id="UP001139409">
    <property type="component" value="Unassembled WGS sequence"/>
</dbReference>
<feature type="transmembrane region" description="Helical" evidence="1">
    <location>
        <begin position="151"/>
        <end position="171"/>
    </location>
</feature>
<keyword evidence="1" id="KW-1133">Transmembrane helix</keyword>
<feature type="transmembrane region" description="Helical" evidence="1">
    <location>
        <begin position="217"/>
        <end position="237"/>
    </location>
</feature>
<evidence type="ECO:0000313" key="3">
    <source>
        <dbReference type="Proteomes" id="UP001139409"/>
    </source>
</evidence>
<keyword evidence="3" id="KW-1185">Reference proteome</keyword>
<keyword evidence="1" id="KW-0812">Transmembrane</keyword>
<feature type="transmembrane region" description="Helical" evidence="1">
    <location>
        <begin position="98"/>
        <end position="121"/>
    </location>
</feature>
<gene>
    <name evidence="2" type="ORF">LDX50_05460</name>
</gene>
<keyword evidence="1" id="KW-0472">Membrane</keyword>
<sequence length="244" mass="28407">MPFTLSHPAIVLPFLRWKRVSVTGLVIGSMIPDFEYFLRLRVYGIYGHTWDGLFWFDLPLALLMAYLFHYLMGPVLMNNLPGFMQRRFPGMIGSQWHAYVRTYPLIVILSILFGAAGHILWDSFTHNNTYISTHWLILQRQVDLGFQDYPLWHILQQVSTVVGLIFILLYFRKLPADGVVTTNRKTWFWVVLIVIVSIISCWRLYEISNSEIVKIGHIAVITMGASVYGLLLVSLFWRKLQRPD</sequence>
<feature type="transmembrane region" description="Helical" evidence="1">
    <location>
        <begin position="58"/>
        <end position="77"/>
    </location>
</feature>
<evidence type="ECO:0000256" key="1">
    <source>
        <dbReference type="SAM" id="Phobius"/>
    </source>
</evidence>
<dbReference type="EMBL" id="JAIXNE010000001">
    <property type="protein sequence ID" value="MCA6074304.1"/>
    <property type="molecule type" value="Genomic_DNA"/>
</dbReference>
<evidence type="ECO:0000313" key="2">
    <source>
        <dbReference type="EMBL" id="MCA6074304.1"/>
    </source>
</evidence>
<name>A0A9X1HL75_9BACT</name>
<feature type="transmembrane region" description="Helical" evidence="1">
    <location>
        <begin position="187"/>
        <end position="205"/>
    </location>
</feature>
<dbReference type="InterPro" id="IPR025238">
    <property type="entry name" value="DUF4184"/>
</dbReference>
<dbReference type="AlphaFoldDB" id="A0A9X1HL75"/>
<dbReference type="RefSeq" id="WP_225697399.1">
    <property type="nucleotide sequence ID" value="NZ_JAIXNE010000001.1"/>
</dbReference>
<accession>A0A9X1HL75</accession>
<proteinExistence type="predicted"/>